<comment type="caution">
    <text evidence="2">The sequence shown here is derived from an EMBL/GenBank/DDBJ whole genome shotgun (WGS) entry which is preliminary data.</text>
</comment>
<accession>A0A9D3PC04</accession>
<gene>
    <name evidence="2" type="ORF">MATL_G00253360</name>
</gene>
<feature type="compositionally biased region" description="Basic residues" evidence="1">
    <location>
        <begin position="88"/>
        <end position="98"/>
    </location>
</feature>
<dbReference type="EMBL" id="JAFDVH010000024">
    <property type="protein sequence ID" value="KAG7455142.1"/>
    <property type="molecule type" value="Genomic_DNA"/>
</dbReference>
<name>A0A9D3PC04_MEGAT</name>
<evidence type="ECO:0000256" key="1">
    <source>
        <dbReference type="SAM" id="MobiDB-lite"/>
    </source>
</evidence>
<keyword evidence="3" id="KW-1185">Reference proteome</keyword>
<feature type="region of interest" description="Disordered" evidence="1">
    <location>
        <begin position="75"/>
        <end position="111"/>
    </location>
</feature>
<organism evidence="2 3">
    <name type="scientific">Megalops atlanticus</name>
    <name type="common">Tarpon</name>
    <name type="synonym">Clupea gigantea</name>
    <dbReference type="NCBI Taxonomy" id="7932"/>
    <lineage>
        <taxon>Eukaryota</taxon>
        <taxon>Metazoa</taxon>
        <taxon>Chordata</taxon>
        <taxon>Craniata</taxon>
        <taxon>Vertebrata</taxon>
        <taxon>Euteleostomi</taxon>
        <taxon>Actinopterygii</taxon>
        <taxon>Neopterygii</taxon>
        <taxon>Teleostei</taxon>
        <taxon>Elopiformes</taxon>
        <taxon>Megalopidae</taxon>
        <taxon>Megalops</taxon>
    </lineage>
</organism>
<reference evidence="2" key="1">
    <citation type="submission" date="2021-01" db="EMBL/GenBank/DDBJ databases">
        <authorList>
            <person name="Zahm M."/>
            <person name="Roques C."/>
            <person name="Cabau C."/>
            <person name="Klopp C."/>
            <person name="Donnadieu C."/>
            <person name="Jouanno E."/>
            <person name="Lampietro C."/>
            <person name="Louis A."/>
            <person name="Herpin A."/>
            <person name="Echchiki A."/>
            <person name="Berthelot C."/>
            <person name="Parey E."/>
            <person name="Roest-Crollius H."/>
            <person name="Braasch I."/>
            <person name="Postlethwait J."/>
            <person name="Bobe J."/>
            <person name="Montfort J."/>
            <person name="Bouchez O."/>
            <person name="Begum T."/>
            <person name="Mejri S."/>
            <person name="Adams A."/>
            <person name="Chen W.-J."/>
            <person name="Guiguen Y."/>
        </authorList>
    </citation>
    <scope>NUCLEOTIDE SEQUENCE</scope>
    <source>
        <strain evidence="2">YG-15Mar2019-1</strain>
        <tissue evidence="2">Brain</tissue>
    </source>
</reference>
<proteinExistence type="predicted"/>
<evidence type="ECO:0000313" key="2">
    <source>
        <dbReference type="EMBL" id="KAG7455142.1"/>
    </source>
</evidence>
<dbReference type="AlphaFoldDB" id="A0A9D3PC04"/>
<protein>
    <submittedName>
        <fullName evidence="2">Uncharacterized protein</fullName>
    </submittedName>
</protein>
<evidence type="ECO:0000313" key="3">
    <source>
        <dbReference type="Proteomes" id="UP001046870"/>
    </source>
</evidence>
<sequence length="126" mass="14295">MYLCFHAELRRINTFPPNSAPPLSQTRVLKVDRYSAPCRLKLPLVWAEEASETAITVRRAPANLRTPQHLFGQWYRNTKESPPLTPHSCRRKRSRRKPVPSQNLPEPESCAGGIGLSLFISADMQS</sequence>
<dbReference type="Proteomes" id="UP001046870">
    <property type="component" value="Chromosome 24"/>
</dbReference>